<keyword evidence="2" id="KW-1185">Reference proteome</keyword>
<dbReference type="Proteomes" id="UP000789920">
    <property type="component" value="Unassembled WGS sequence"/>
</dbReference>
<gene>
    <name evidence="1" type="ORF">RPERSI_LOCUS14553</name>
</gene>
<sequence>MTTAGVIFNIQEEVLVQSAIPFIPNLVNDSRTPYIVYLNEGTASTQMFQEPELTLK</sequence>
<dbReference type="EMBL" id="CAJVQC010033717">
    <property type="protein sequence ID" value="CAG8754678.1"/>
    <property type="molecule type" value="Genomic_DNA"/>
</dbReference>
<proteinExistence type="predicted"/>
<evidence type="ECO:0000313" key="1">
    <source>
        <dbReference type="EMBL" id="CAG8754678.1"/>
    </source>
</evidence>
<organism evidence="1 2">
    <name type="scientific">Racocetra persica</name>
    <dbReference type="NCBI Taxonomy" id="160502"/>
    <lineage>
        <taxon>Eukaryota</taxon>
        <taxon>Fungi</taxon>
        <taxon>Fungi incertae sedis</taxon>
        <taxon>Mucoromycota</taxon>
        <taxon>Glomeromycotina</taxon>
        <taxon>Glomeromycetes</taxon>
        <taxon>Diversisporales</taxon>
        <taxon>Gigasporaceae</taxon>
        <taxon>Racocetra</taxon>
    </lineage>
</organism>
<protein>
    <submittedName>
        <fullName evidence="1">8495_t:CDS:1</fullName>
    </submittedName>
</protein>
<comment type="caution">
    <text evidence="1">The sequence shown here is derived from an EMBL/GenBank/DDBJ whole genome shotgun (WGS) entry which is preliminary data.</text>
</comment>
<accession>A0ACA9QJX0</accession>
<name>A0ACA9QJX0_9GLOM</name>
<reference evidence="1" key="1">
    <citation type="submission" date="2021-06" db="EMBL/GenBank/DDBJ databases">
        <authorList>
            <person name="Kallberg Y."/>
            <person name="Tangrot J."/>
            <person name="Rosling A."/>
        </authorList>
    </citation>
    <scope>NUCLEOTIDE SEQUENCE</scope>
    <source>
        <strain evidence="1">MA461A</strain>
    </source>
</reference>
<evidence type="ECO:0000313" key="2">
    <source>
        <dbReference type="Proteomes" id="UP000789920"/>
    </source>
</evidence>